<evidence type="ECO:0000313" key="4">
    <source>
        <dbReference type="EMBL" id="EKM58008.1"/>
    </source>
</evidence>
<dbReference type="RefSeq" id="XP_007393339.1">
    <property type="nucleotide sequence ID" value="XM_007393277.1"/>
</dbReference>
<evidence type="ECO:0000256" key="1">
    <source>
        <dbReference type="ARBA" id="ARBA00004173"/>
    </source>
</evidence>
<evidence type="ECO:0008006" key="6">
    <source>
        <dbReference type="Google" id="ProtNLM"/>
    </source>
</evidence>
<accession>K5W2C6</accession>
<keyword evidence="3" id="KW-0496">Mitochondrion</keyword>
<dbReference type="HOGENOM" id="CLU_1571201_0_0_1"/>
<dbReference type="Gene3D" id="3.10.450.240">
    <property type="match status" value="1"/>
</dbReference>
<dbReference type="PANTHER" id="PTHR28554">
    <property type="entry name" value="39S RIBOSOMAL PROTEIN L45, MITOCHONDRIAL"/>
    <property type="match status" value="1"/>
</dbReference>
<dbReference type="PANTHER" id="PTHR28554:SF1">
    <property type="entry name" value="LARGE RIBOSOMAL SUBUNIT PROTEIN ML45"/>
    <property type="match status" value="1"/>
</dbReference>
<dbReference type="InterPro" id="IPR051975">
    <property type="entry name" value="mtLSU_mL45"/>
</dbReference>
<proteinExistence type="predicted"/>
<organism evidence="4 5">
    <name type="scientific">Phanerochaete carnosa (strain HHB-10118-sp)</name>
    <name type="common">White-rot fungus</name>
    <name type="synonym">Peniophora carnosa</name>
    <dbReference type="NCBI Taxonomy" id="650164"/>
    <lineage>
        <taxon>Eukaryota</taxon>
        <taxon>Fungi</taxon>
        <taxon>Dikarya</taxon>
        <taxon>Basidiomycota</taxon>
        <taxon>Agaricomycotina</taxon>
        <taxon>Agaricomycetes</taxon>
        <taxon>Polyporales</taxon>
        <taxon>Phanerochaetaceae</taxon>
        <taxon>Phanerochaete</taxon>
    </lineage>
</organism>
<dbReference type="Proteomes" id="UP000008370">
    <property type="component" value="Unassembled WGS sequence"/>
</dbReference>
<dbReference type="GO" id="GO:0005739">
    <property type="term" value="C:mitochondrion"/>
    <property type="evidence" value="ECO:0007669"/>
    <property type="project" value="UniProtKB-SubCell"/>
</dbReference>
<sequence length="170" mass="19514">MLTSHGLLTPSSSADDKSLKTLTVGEYHDQLQKRYRNQNPNLVYVWKFHGENKPCKVLSIRAIDVNLSRQPLKFGSRLAIQACVKFDTMQVSASSQVAWGRTDSHQSLEVFTKKGDRVAGDGTPKRVVEYLVLQKRMWYDAPWTIREQLYEELEGQYRLNQTAAQRVRIG</sequence>
<dbReference type="STRING" id="650164.K5W2C6"/>
<dbReference type="InParanoid" id="K5W2C6"/>
<evidence type="ECO:0000256" key="2">
    <source>
        <dbReference type="ARBA" id="ARBA00022946"/>
    </source>
</evidence>
<dbReference type="GeneID" id="18915373"/>
<dbReference type="EMBL" id="JH930470">
    <property type="protein sequence ID" value="EKM58008.1"/>
    <property type="molecule type" value="Genomic_DNA"/>
</dbReference>
<protein>
    <recommendedName>
        <fullName evidence="6">Tim44-like domain-containing protein</fullName>
    </recommendedName>
</protein>
<gene>
    <name evidence="4" type="ORF">PHACADRAFT_251962</name>
</gene>
<comment type="subcellular location">
    <subcellularLocation>
        <location evidence="1">Mitochondrion</location>
    </subcellularLocation>
</comment>
<reference evidence="4 5" key="1">
    <citation type="journal article" date="2012" name="BMC Genomics">
        <title>Comparative genomics of the white-rot fungi, Phanerochaete carnosa and P. chrysosporium, to elucidate the genetic basis of the distinct wood types they colonize.</title>
        <authorList>
            <person name="Suzuki H."/>
            <person name="MacDonald J."/>
            <person name="Syed K."/>
            <person name="Salamov A."/>
            <person name="Hori C."/>
            <person name="Aerts A."/>
            <person name="Henrissat B."/>
            <person name="Wiebenga A."/>
            <person name="vanKuyk P.A."/>
            <person name="Barry K."/>
            <person name="Lindquist E."/>
            <person name="LaButti K."/>
            <person name="Lapidus A."/>
            <person name="Lucas S."/>
            <person name="Coutinho P."/>
            <person name="Gong Y."/>
            <person name="Samejima M."/>
            <person name="Mahadevan R."/>
            <person name="Abou-Zaid M."/>
            <person name="de Vries R.P."/>
            <person name="Igarashi K."/>
            <person name="Yadav J.S."/>
            <person name="Grigoriev I.V."/>
            <person name="Master E.R."/>
        </authorList>
    </citation>
    <scope>NUCLEOTIDE SEQUENCE [LARGE SCALE GENOMIC DNA]</scope>
    <source>
        <strain evidence="4 5">HHB-10118-sp</strain>
    </source>
</reference>
<evidence type="ECO:0000256" key="3">
    <source>
        <dbReference type="ARBA" id="ARBA00023128"/>
    </source>
</evidence>
<dbReference type="KEGG" id="pco:PHACADRAFT_251962"/>
<dbReference type="OrthoDB" id="19619at2759"/>
<evidence type="ECO:0000313" key="5">
    <source>
        <dbReference type="Proteomes" id="UP000008370"/>
    </source>
</evidence>
<name>K5W2C6_PHACS</name>
<dbReference type="AlphaFoldDB" id="K5W2C6"/>
<keyword evidence="5" id="KW-1185">Reference proteome</keyword>
<keyword evidence="2" id="KW-0809">Transit peptide</keyword>